<accession>A0A238WP10</accession>
<dbReference type="Proteomes" id="UP000198397">
    <property type="component" value="Unassembled WGS sequence"/>
</dbReference>
<proteinExistence type="predicted"/>
<dbReference type="AlphaFoldDB" id="A0A238WP10"/>
<gene>
    <name evidence="1" type="ORF">SAMN06264855_1099</name>
</gene>
<sequence length="32" mass="3541">MTVGMLVDLTELWNLGLDGHPDQPDEVTLCID</sequence>
<dbReference type="EMBL" id="FZNQ01000009">
    <property type="protein sequence ID" value="SNR48063.1"/>
    <property type="molecule type" value="Genomic_DNA"/>
</dbReference>
<name>A0A238WP10_HALVU</name>
<organism evidence="1 2">
    <name type="scientific">Halorubrum vacuolatum</name>
    <name type="common">Natronobacterium vacuolatum</name>
    <dbReference type="NCBI Taxonomy" id="63740"/>
    <lineage>
        <taxon>Archaea</taxon>
        <taxon>Methanobacteriati</taxon>
        <taxon>Methanobacteriota</taxon>
        <taxon>Stenosarchaea group</taxon>
        <taxon>Halobacteria</taxon>
        <taxon>Halobacteriales</taxon>
        <taxon>Haloferacaceae</taxon>
        <taxon>Halorubrum</taxon>
    </lineage>
</organism>
<evidence type="ECO:0000313" key="1">
    <source>
        <dbReference type="EMBL" id="SNR48063.1"/>
    </source>
</evidence>
<evidence type="ECO:0000313" key="2">
    <source>
        <dbReference type="Proteomes" id="UP000198397"/>
    </source>
</evidence>
<protein>
    <submittedName>
        <fullName evidence="1">Uncharacterized protein</fullName>
    </submittedName>
</protein>
<keyword evidence="2" id="KW-1185">Reference proteome</keyword>
<reference evidence="1 2" key="1">
    <citation type="submission" date="2017-06" db="EMBL/GenBank/DDBJ databases">
        <authorList>
            <person name="Kim H.J."/>
            <person name="Triplett B.A."/>
        </authorList>
    </citation>
    <scope>NUCLEOTIDE SEQUENCE [LARGE SCALE GENOMIC DNA]</scope>
    <source>
        <strain evidence="1 2">DSM 8800</strain>
    </source>
</reference>